<accession>A0A1Z1WNI1</accession>
<name>A0A1Z1WNI1_9ACTN</name>
<proteinExistence type="predicted"/>
<dbReference type="Proteomes" id="UP000195880">
    <property type="component" value="Chromosome"/>
</dbReference>
<dbReference type="AlphaFoldDB" id="A0A1Z1WNI1"/>
<gene>
    <name evidence="1" type="ORF">SMD44_07472</name>
</gene>
<dbReference type="EMBL" id="CP021748">
    <property type="protein sequence ID" value="ARX87986.1"/>
    <property type="molecule type" value="Genomic_DNA"/>
</dbReference>
<protein>
    <submittedName>
        <fullName evidence="1">RedY protein</fullName>
    </submittedName>
</protein>
<organism evidence="1 2">
    <name type="scientific">Streptomyces alboflavus</name>
    <dbReference type="NCBI Taxonomy" id="67267"/>
    <lineage>
        <taxon>Bacteria</taxon>
        <taxon>Bacillati</taxon>
        <taxon>Actinomycetota</taxon>
        <taxon>Actinomycetes</taxon>
        <taxon>Kitasatosporales</taxon>
        <taxon>Streptomycetaceae</taxon>
        <taxon>Streptomyces</taxon>
    </lineage>
</organism>
<dbReference type="Pfam" id="PF11639">
    <property type="entry name" value="HapK"/>
    <property type="match status" value="1"/>
</dbReference>
<evidence type="ECO:0000313" key="1">
    <source>
        <dbReference type="EMBL" id="ARX87986.1"/>
    </source>
</evidence>
<sequence>MSLTMSLTTSGTARDGGADASAAATVIVHRIRLLDGVDPERFESWVRDVDYAACPRLPGVVAFAVHRVTDAGAASSGEYFEIIEVTDRTEFERDMRSDTFRGLVAEFEKMATVVAELTGDRVGSGYRAR</sequence>
<dbReference type="eggNOG" id="ENOG50335I9">
    <property type="taxonomic scope" value="Bacteria"/>
</dbReference>
<dbReference type="STRING" id="67267.GCA_000716675_05298"/>
<dbReference type="InterPro" id="IPR021667">
    <property type="entry name" value="HapK"/>
</dbReference>
<reference evidence="1 2" key="1">
    <citation type="submission" date="2017-05" db="EMBL/GenBank/DDBJ databases">
        <title>Streptomyces alboflavus Genome sequencing and assembly.</title>
        <authorList>
            <person name="Wang Y."/>
            <person name="Du B."/>
            <person name="Ding Y."/>
            <person name="Liu H."/>
            <person name="Hou Q."/>
            <person name="Liu K."/>
            <person name="Wang C."/>
            <person name="Yao L."/>
        </authorList>
    </citation>
    <scope>NUCLEOTIDE SEQUENCE [LARGE SCALE GENOMIC DNA]</scope>
    <source>
        <strain evidence="1 2">MDJK44</strain>
    </source>
</reference>
<dbReference type="Gene3D" id="3.30.70.100">
    <property type="match status" value="1"/>
</dbReference>
<evidence type="ECO:0000313" key="2">
    <source>
        <dbReference type="Proteomes" id="UP000195880"/>
    </source>
</evidence>
<dbReference type="KEGG" id="salf:SMD44_07472"/>
<keyword evidence="2" id="KW-1185">Reference proteome</keyword>